<keyword evidence="2" id="KW-1185">Reference proteome</keyword>
<proteinExistence type="predicted"/>
<gene>
    <name evidence="1" type="ORF">LSAA_4406</name>
</gene>
<protein>
    <submittedName>
        <fullName evidence="1">(salmon louse) hypothetical protein</fullName>
    </submittedName>
</protein>
<dbReference type="AlphaFoldDB" id="A0A7R8H2J9"/>
<name>A0A7R8H2J9_LEPSM</name>
<sequence>MADLEAAASNSGTRLIGDISMSLAEKEAEVLSQDPALLSSEITGLLLYTNHDMTREQIQVIRSSPTYKDMVANPSGSPNCVVKTSTNSSVFVPDAEEANPNVFERFRNVIPCIQ</sequence>
<accession>A0A7R8H2J9</accession>
<evidence type="ECO:0000313" key="1">
    <source>
        <dbReference type="EMBL" id="CAF2828062.1"/>
    </source>
</evidence>
<reference evidence="1" key="1">
    <citation type="submission" date="2021-02" db="EMBL/GenBank/DDBJ databases">
        <authorList>
            <person name="Bekaert M."/>
        </authorList>
    </citation>
    <scope>NUCLEOTIDE SEQUENCE</scope>
    <source>
        <strain evidence="1">IoA-00</strain>
    </source>
</reference>
<dbReference type="EMBL" id="HG994592">
    <property type="protein sequence ID" value="CAF2828062.1"/>
    <property type="molecule type" value="Genomic_DNA"/>
</dbReference>
<dbReference type="Proteomes" id="UP000675881">
    <property type="component" value="Chromosome 13"/>
</dbReference>
<organism evidence="1 2">
    <name type="scientific">Lepeophtheirus salmonis</name>
    <name type="common">Salmon louse</name>
    <name type="synonym">Caligus salmonis</name>
    <dbReference type="NCBI Taxonomy" id="72036"/>
    <lineage>
        <taxon>Eukaryota</taxon>
        <taxon>Metazoa</taxon>
        <taxon>Ecdysozoa</taxon>
        <taxon>Arthropoda</taxon>
        <taxon>Crustacea</taxon>
        <taxon>Multicrustacea</taxon>
        <taxon>Hexanauplia</taxon>
        <taxon>Copepoda</taxon>
        <taxon>Siphonostomatoida</taxon>
        <taxon>Caligidae</taxon>
        <taxon>Lepeophtheirus</taxon>
    </lineage>
</organism>
<evidence type="ECO:0000313" key="2">
    <source>
        <dbReference type="Proteomes" id="UP000675881"/>
    </source>
</evidence>